<feature type="compositionally biased region" description="Polar residues" evidence="1">
    <location>
        <begin position="20"/>
        <end position="29"/>
    </location>
</feature>
<name>A0A9Q0BID7_9HYPO</name>
<dbReference type="EMBL" id="JAGIXG020000002">
    <property type="protein sequence ID" value="KAI6785494.1"/>
    <property type="molecule type" value="Genomic_DNA"/>
</dbReference>
<accession>A0A9Q0BID7</accession>
<feature type="compositionally biased region" description="Basic residues" evidence="1">
    <location>
        <begin position="82"/>
        <end position="106"/>
    </location>
</feature>
<organism evidence="2 3">
    <name type="scientific">Emericellopsis cladophorae</name>
    <dbReference type="NCBI Taxonomy" id="2686198"/>
    <lineage>
        <taxon>Eukaryota</taxon>
        <taxon>Fungi</taxon>
        <taxon>Dikarya</taxon>
        <taxon>Ascomycota</taxon>
        <taxon>Pezizomycotina</taxon>
        <taxon>Sordariomycetes</taxon>
        <taxon>Hypocreomycetidae</taxon>
        <taxon>Hypocreales</taxon>
        <taxon>Bionectriaceae</taxon>
        <taxon>Emericellopsis</taxon>
    </lineage>
</organism>
<dbReference type="Proteomes" id="UP001055219">
    <property type="component" value="Unassembled WGS sequence"/>
</dbReference>
<evidence type="ECO:0000313" key="3">
    <source>
        <dbReference type="Proteomes" id="UP001055219"/>
    </source>
</evidence>
<protein>
    <submittedName>
        <fullName evidence="2">Uncharacterized protein</fullName>
    </submittedName>
</protein>
<proteinExistence type="predicted"/>
<dbReference type="GeneID" id="75833613"/>
<comment type="caution">
    <text evidence="2">The sequence shown here is derived from an EMBL/GenBank/DDBJ whole genome shotgun (WGS) entry which is preliminary data.</text>
</comment>
<gene>
    <name evidence="2" type="ORF">J7T54_007137</name>
</gene>
<sequence length="106" mass="12027">MRLLEPQFSLYPWLMHPASEVNSEPSETLPTTTVEAPAKEPTAEPAAEPDNEQGDAPEQGNGNGKDNTDDGAVVDKPDFCIRRHHMKKHSRAFRHGRRHHHHHHRC</sequence>
<dbReference type="AlphaFoldDB" id="A0A9Q0BID7"/>
<reference evidence="2" key="2">
    <citation type="submission" date="2022-07" db="EMBL/GenBank/DDBJ databases">
        <authorList>
            <person name="Goncalves M.F.M."/>
            <person name="Hilario S."/>
            <person name="Van De Peer Y."/>
            <person name="Esteves A.C."/>
            <person name="Alves A."/>
        </authorList>
    </citation>
    <scope>NUCLEOTIDE SEQUENCE</scope>
    <source>
        <strain evidence="2">MUM 19.33</strain>
    </source>
</reference>
<evidence type="ECO:0000313" key="2">
    <source>
        <dbReference type="EMBL" id="KAI6785494.1"/>
    </source>
</evidence>
<dbReference type="RefSeq" id="XP_051366350.1">
    <property type="nucleotide sequence ID" value="XM_051510811.1"/>
</dbReference>
<keyword evidence="3" id="KW-1185">Reference proteome</keyword>
<reference evidence="2" key="1">
    <citation type="journal article" date="2021" name="J Fungi (Basel)">
        <title>Genomic and Metabolomic Analyses of the Marine Fungus Emericellopsis cladophorae: Insights into Saltwater Adaptability Mechanisms and Its Biosynthetic Potential.</title>
        <authorList>
            <person name="Goncalves M.F.M."/>
            <person name="Hilario S."/>
            <person name="Van de Peer Y."/>
            <person name="Esteves A.C."/>
            <person name="Alves A."/>
        </authorList>
    </citation>
    <scope>NUCLEOTIDE SEQUENCE</scope>
    <source>
        <strain evidence="2">MUM 19.33</strain>
    </source>
</reference>
<feature type="region of interest" description="Disordered" evidence="1">
    <location>
        <begin position="20"/>
        <end position="106"/>
    </location>
</feature>
<evidence type="ECO:0000256" key="1">
    <source>
        <dbReference type="SAM" id="MobiDB-lite"/>
    </source>
</evidence>